<reference evidence="1 2" key="1">
    <citation type="submission" date="2016-07" db="EMBL/GenBank/DDBJ databases">
        <title>Pervasive Adenine N6-methylation of Active Genes in Fungi.</title>
        <authorList>
            <consortium name="DOE Joint Genome Institute"/>
            <person name="Mondo S.J."/>
            <person name="Dannebaum R.O."/>
            <person name="Kuo R.C."/>
            <person name="Labutti K."/>
            <person name="Haridas S."/>
            <person name="Kuo A."/>
            <person name="Salamov A."/>
            <person name="Ahrendt S.R."/>
            <person name="Lipzen A."/>
            <person name="Sullivan W."/>
            <person name="Andreopoulos W.B."/>
            <person name="Clum A."/>
            <person name="Lindquist E."/>
            <person name="Daum C."/>
            <person name="Ramamoorthy G.K."/>
            <person name="Gryganskyi A."/>
            <person name="Culley D."/>
            <person name="Magnuson J.K."/>
            <person name="James T.Y."/>
            <person name="O'Malley M.A."/>
            <person name="Stajich J.E."/>
            <person name="Spatafora J.W."/>
            <person name="Visel A."/>
            <person name="Grigoriev I.V."/>
        </authorList>
    </citation>
    <scope>NUCLEOTIDE SEQUENCE [LARGE SCALE GENOMIC DNA]</scope>
    <source>
        <strain evidence="1 2">CBS 115471</strain>
    </source>
</reference>
<protein>
    <submittedName>
        <fullName evidence="1">Uncharacterized protein</fullName>
    </submittedName>
</protein>
<evidence type="ECO:0000313" key="2">
    <source>
        <dbReference type="Proteomes" id="UP000193144"/>
    </source>
</evidence>
<sequence length="190" mass="23143">MPQTQRLNCAFAPSSTLSSFDFPQYHFSRSIMPLQLCSYQWPTPNGIGGHHLHDDYDIQEPFWDPASWYMGRGPCCEWCVTWRDIIQTPELFFHDLYYHDPDEWEYVWKAYRRLHQHYKHNLRWDSSYQLARDVDLMSQRLRKIYRWIPAWRSLGRLSQRLKIMSTELQIGPQRKLYYAIPKMRRPCGFF</sequence>
<keyword evidence="2" id="KW-1185">Reference proteome</keyword>
<organism evidence="1 2">
    <name type="scientific">Clohesyomyces aquaticus</name>
    <dbReference type="NCBI Taxonomy" id="1231657"/>
    <lineage>
        <taxon>Eukaryota</taxon>
        <taxon>Fungi</taxon>
        <taxon>Dikarya</taxon>
        <taxon>Ascomycota</taxon>
        <taxon>Pezizomycotina</taxon>
        <taxon>Dothideomycetes</taxon>
        <taxon>Pleosporomycetidae</taxon>
        <taxon>Pleosporales</taxon>
        <taxon>Lindgomycetaceae</taxon>
        <taxon>Clohesyomyces</taxon>
    </lineage>
</organism>
<proteinExistence type="predicted"/>
<dbReference type="Proteomes" id="UP000193144">
    <property type="component" value="Unassembled WGS sequence"/>
</dbReference>
<evidence type="ECO:0000313" key="1">
    <source>
        <dbReference type="EMBL" id="ORY12106.1"/>
    </source>
</evidence>
<dbReference type="OrthoDB" id="3762945at2759"/>
<accession>A0A1Y1ZPE8</accession>
<comment type="caution">
    <text evidence="1">The sequence shown here is derived from an EMBL/GenBank/DDBJ whole genome shotgun (WGS) entry which is preliminary data.</text>
</comment>
<name>A0A1Y1ZPE8_9PLEO</name>
<dbReference type="EMBL" id="MCFA01000054">
    <property type="protein sequence ID" value="ORY12106.1"/>
    <property type="molecule type" value="Genomic_DNA"/>
</dbReference>
<dbReference type="AlphaFoldDB" id="A0A1Y1ZPE8"/>
<gene>
    <name evidence="1" type="ORF">BCR34DRAFT_564229</name>
</gene>